<evidence type="ECO:0000256" key="1">
    <source>
        <dbReference type="SAM" id="Phobius"/>
    </source>
</evidence>
<feature type="transmembrane region" description="Helical" evidence="1">
    <location>
        <begin position="20"/>
        <end position="40"/>
    </location>
</feature>
<accession>A0A166FXE2</accession>
<feature type="transmembrane region" description="Helical" evidence="1">
    <location>
        <begin position="47"/>
        <end position="68"/>
    </location>
</feature>
<evidence type="ECO:0000313" key="3">
    <source>
        <dbReference type="Proteomes" id="UP000076532"/>
    </source>
</evidence>
<reference evidence="2 3" key="1">
    <citation type="journal article" date="2016" name="Mol. Biol. Evol.">
        <title>Comparative Genomics of Early-Diverging Mushroom-Forming Fungi Provides Insights into the Origins of Lignocellulose Decay Capabilities.</title>
        <authorList>
            <person name="Nagy L.G."/>
            <person name="Riley R."/>
            <person name="Tritt A."/>
            <person name="Adam C."/>
            <person name="Daum C."/>
            <person name="Floudas D."/>
            <person name="Sun H."/>
            <person name="Yadav J.S."/>
            <person name="Pangilinan J."/>
            <person name="Larsson K.H."/>
            <person name="Matsuura K."/>
            <person name="Barry K."/>
            <person name="Labutti K."/>
            <person name="Kuo R."/>
            <person name="Ohm R.A."/>
            <person name="Bhattacharya S.S."/>
            <person name="Shirouzu T."/>
            <person name="Yoshinaga Y."/>
            <person name="Martin F.M."/>
            <person name="Grigoriev I.V."/>
            <person name="Hibbett D.S."/>
        </authorList>
    </citation>
    <scope>NUCLEOTIDE SEQUENCE [LARGE SCALE GENOMIC DNA]</scope>
    <source>
        <strain evidence="2 3">CBS 109695</strain>
    </source>
</reference>
<keyword evidence="1" id="KW-0472">Membrane</keyword>
<proteinExistence type="predicted"/>
<organism evidence="2 3">
    <name type="scientific">Athelia psychrophila</name>
    <dbReference type="NCBI Taxonomy" id="1759441"/>
    <lineage>
        <taxon>Eukaryota</taxon>
        <taxon>Fungi</taxon>
        <taxon>Dikarya</taxon>
        <taxon>Basidiomycota</taxon>
        <taxon>Agaricomycotina</taxon>
        <taxon>Agaricomycetes</taxon>
        <taxon>Agaricomycetidae</taxon>
        <taxon>Atheliales</taxon>
        <taxon>Atheliaceae</taxon>
        <taxon>Athelia</taxon>
    </lineage>
</organism>
<dbReference type="EMBL" id="KV417584">
    <property type="protein sequence ID" value="KZP17265.1"/>
    <property type="molecule type" value="Genomic_DNA"/>
</dbReference>
<gene>
    <name evidence="2" type="ORF">FIBSPDRAFT_1046949</name>
</gene>
<evidence type="ECO:0000313" key="2">
    <source>
        <dbReference type="EMBL" id="KZP17265.1"/>
    </source>
</evidence>
<name>A0A166FXE2_9AGAM</name>
<dbReference type="AlphaFoldDB" id="A0A166FXE2"/>
<dbReference type="STRING" id="436010.A0A166FXE2"/>
<sequence length="157" mass="17273">MDSPPDDRTHNIPAPQQNMIRKVGGVVFAAVLGHLAMYLVPDSIHALSLAQTALALLAIASLMVMINMQQRTEGNVLSQAQGEVVMIAAFGIFWFAIRLCWRAMHQGEYHPGTIGTLNARRAMSHARAPGYGRASAPRAHYGWGAEEVVVVEEWDYY</sequence>
<keyword evidence="3" id="KW-1185">Reference proteome</keyword>
<protein>
    <submittedName>
        <fullName evidence="2">Uncharacterized protein</fullName>
    </submittedName>
</protein>
<keyword evidence="1" id="KW-1133">Transmembrane helix</keyword>
<keyword evidence="1" id="KW-0812">Transmembrane</keyword>
<feature type="transmembrane region" description="Helical" evidence="1">
    <location>
        <begin position="80"/>
        <end position="101"/>
    </location>
</feature>
<dbReference type="Proteomes" id="UP000076532">
    <property type="component" value="Unassembled WGS sequence"/>
</dbReference>
<dbReference type="OrthoDB" id="3266871at2759"/>